<dbReference type="Proteomes" id="UP001530377">
    <property type="component" value="Unassembled WGS sequence"/>
</dbReference>
<organism evidence="1 2">
    <name type="scientific">Cyclostephanos tholiformis</name>
    <dbReference type="NCBI Taxonomy" id="382380"/>
    <lineage>
        <taxon>Eukaryota</taxon>
        <taxon>Sar</taxon>
        <taxon>Stramenopiles</taxon>
        <taxon>Ochrophyta</taxon>
        <taxon>Bacillariophyta</taxon>
        <taxon>Coscinodiscophyceae</taxon>
        <taxon>Thalassiosirophycidae</taxon>
        <taxon>Stephanodiscales</taxon>
        <taxon>Stephanodiscaceae</taxon>
        <taxon>Cyclostephanos</taxon>
    </lineage>
</organism>
<keyword evidence="2" id="KW-1185">Reference proteome</keyword>
<accession>A0ABD3RXI0</accession>
<evidence type="ECO:0000313" key="2">
    <source>
        <dbReference type="Proteomes" id="UP001530377"/>
    </source>
</evidence>
<evidence type="ECO:0000313" key="1">
    <source>
        <dbReference type="EMBL" id="KAL3816939.1"/>
    </source>
</evidence>
<proteinExistence type="predicted"/>
<gene>
    <name evidence="1" type="ORF">ACHAXA_009799</name>
</gene>
<sequence length="104" mass="11975">MAVWSHLHWEASVICCSIAVFTISKMREAYYRIVKKFDFDESMAVDFRDILDGPTAIQAVPTSIWRLSMVDGVNSKNSFDQNDKRRGLSNIARKKTIRLFEDNA</sequence>
<protein>
    <submittedName>
        <fullName evidence="1">Uncharacterized protein</fullName>
    </submittedName>
</protein>
<comment type="caution">
    <text evidence="1">The sequence shown here is derived from an EMBL/GenBank/DDBJ whole genome shotgun (WGS) entry which is preliminary data.</text>
</comment>
<reference evidence="1 2" key="1">
    <citation type="submission" date="2024-10" db="EMBL/GenBank/DDBJ databases">
        <title>Updated reference genomes for cyclostephanoid diatoms.</title>
        <authorList>
            <person name="Roberts W.R."/>
            <person name="Alverson A.J."/>
        </authorList>
    </citation>
    <scope>NUCLEOTIDE SEQUENCE [LARGE SCALE GENOMIC DNA]</scope>
    <source>
        <strain evidence="1 2">AJA228-03</strain>
    </source>
</reference>
<dbReference type="AlphaFoldDB" id="A0ABD3RXI0"/>
<dbReference type="EMBL" id="JALLPB020000125">
    <property type="protein sequence ID" value="KAL3816939.1"/>
    <property type="molecule type" value="Genomic_DNA"/>
</dbReference>
<name>A0ABD3RXI0_9STRA</name>